<evidence type="ECO:0000256" key="2">
    <source>
        <dbReference type="ARBA" id="ARBA00023223"/>
    </source>
</evidence>
<dbReference type="PANTHER" id="PTHR47354:SF7">
    <property type="entry name" value="NAD(P)H-FLAVIN REDUCTASE"/>
    <property type="match status" value="1"/>
</dbReference>
<dbReference type="Gene3D" id="2.40.30.10">
    <property type="entry name" value="Translation factors"/>
    <property type="match status" value="1"/>
</dbReference>
<evidence type="ECO:0000313" key="5">
    <source>
        <dbReference type="EMBL" id="MET4757279.1"/>
    </source>
</evidence>
<keyword evidence="1 5" id="KW-0560">Oxidoreductase</keyword>
<evidence type="ECO:0000256" key="1">
    <source>
        <dbReference type="ARBA" id="ARBA00023002"/>
    </source>
</evidence>
<evidence type="ECO:0000259" key="4">
    <source>
        <dbReference type="PROSITE" id="PS51384"/>
    </source>
</evidence>
<protein>
    <submittedName>
        <fullName evidence="5">CDP-4-dehydro-6-deoxyglucose reductase</fullName>
        <ecNumber evidence="5">1.17.1.1</ecNumber>
    </submittedName>
</protein>
<sequence>MDNNVSEQAFDVTDIHPAGSDVYRIILKPRSGFVPPYRAGQYLEILLPNKQPCAFSIASAPLHQQEALELHIQKLPDSPNSASLFDLFDNGCVDVRMPSGNCFLPEPLPETPLVFIAAGTGFAQMKSMIEHCLNLKHSGDIYLYWGARTPAGFYQPYLPVEWSARGIHYHPVVSDAVADDDWCGRHGLLYHAILADKDRLLTGHIYLSGSPQMVYTTVDAIERAGFNRKSMHSDVFAYAPRP</sequence>
<evidence type="ECO:0000313" key="6">
    <source>
        <dbReference type="Proteomes" id="UP001549366"/>
    </source>
</evidence>
<dbReference type="Proteomes" id="UP001549366">
    <property type="component" value="Unassembled WGS sequence"/>
</dbReference>
<dbReference type="EMBL" id="JBEWTB010000002">
    <property type="protein sequence ID" value="MET4757279.1"/>
    <property type="molecule type" value="Genomic_DNA"/>
</dbReference>
<dbReference type="RefSeq" id="WP_354007447.1">
    <property type="nucleotide sequence ID" value="NZ_JBEWTA010000001.1"/>
</dbReference>
<gene>
    <name evidence="5" type="ORF">V5J35_002471</name>
</gene>
<organism evidence="5 6">
    <name type="scientific">Endozoicomonas lisbonensis</name>
    <dbReference type="NCBI Taxonomy" id="3120522"/>
    <lineage>
        <taxon>Bacteria</taxon>
        <taxon>Pseudomonadati</taxon>
        <taxon>Pseudomonadota</taxon>
        <taxon>Gammaproteobacteria</taxon>
        <taxon>Oceanospirillales</taxon>
        <taxon>Endozoicomonadaceae</taxon>
        <taxon>Endozoicomonas</taxon>
    </lineage>
</organism>
<dbReference type="Pfam" id="PF00175">
    <property type="entry name" value="NAD_binding_1"/>
    <property type="match status" value="1"/>
</dbReference>
<dbReference type="InterPro" id="IPR017938">
    <property type="entry name" value="Riboflavin_synthase-like_b-brl"/>
</dbReference>
<dbReference type="PANTHER" id="PTHR47354">
    <property type="entry name" value="NADH OXIDOREDUCTASE HCR"/>
    <property type="match status" value="1"/>
</dbReference>
<keyword evidence="6" id="KW-1185">Reference proteome</keyword>
<dbReference type="SUPFAM" id="SSF63380">
    <property type="entry name" value="Riboflavin synthase domain-like"/>
    <property type="match status" value="1"/>
</dbReference>
<proteinExistence type="inferred from homology"/>
<dbReference type="InterPro" id="IPR039261">
    <property type="entry name" value="FNR_nucleotide-bd"/>
</dbReference>
<dbReference type="Gene3D" id="3.40.50.80">
    <property type="entry name" value="Nucleotide-binding domain of ferredoxin-NADP reductase (FNR) module"/>
    <property type="match status" value="1"/>
</dbReference>
<dbReference type="InterPro" id="IPR017927">
    <property type="entry name" value="FAD-bd_FR_type"/>
</dbReference>
<feature type="domain" description="FAD-binding FR-type" evidence="4">
    <location>
        <begin position="5"/>
        <end position="105"/>
    </location>
</feature>
<dbReference type="InterPro" id="IPR001433">
    <property type="entry name" value="OxRdtase_FAD/NAD-bd"/>
</dbReference>
<dbReference type="CDD" id="cd06189">
    <property type="entry name" value="flavin_oxioreductase"/>
    <property type="match status" value="1"/>
</dbReference>
<keyword evidence="2" id="KW-0455">Luminescence</keyword>
<comment type="caution">
    <text evidence="5">The sequence shown here is derived from an EMBL/GenBank/DDBJ whole genome shotgun (WGS) entry which is preliminary data.</text>
</comment>
<dbReference type="InterPro" id="IPR050415">
    <property type="entry name" value="MRET"/>
</dbReference>
<dbReference type="EC" id="1.17.1.1" evidence="5"/>
<name>A0ABV2SIR7_9GAMM</name>
<dbReference type="SUPFAM" id="SSF52343">
    <property type="entry name" value="Ferredoxin reductase-like, C-terminal NADP-linked domain"/>
    <property type="match status" value="1"/>
</dbReference>
<reference evidence="5 6" key="1">
    <citation type="submission" date="2024-06" db="EMBL/GenBank/DDBJ databases">
        <title>Genomic Encyclopedia of Type Strains, Phase V (KMG-V): Genome sequencing to study the core and pangenomes of soil and plant-associated prokaryotes.</title>
        <authorList>
            <person name="Whitman W."/>
        </authorList>
    </citation>
    <scope>NUCLEOTIDE SEQUENCE [LARGE SCALE GENOMIC DNA]</scope>
    <source>
        <strain evidence="5 6">NE40</strain>
    </source>
</reference>
<comment type="similarity">
    <text evidence="3">Belongs to the Fre/LuxG FAD/NAD(P) flavoprotein oxidoreductase family.</text>
</comment>
<evidence type="ECO:0000256" key="3">
    <source>
        <dbReference type="ARBA" id="ARBA00038177"/>
    </source>
</evidence>
<accession>A0ABV2SIR7</accession>
<dbReference type="PRINTS" id="PR00410">
    <property type="entry name" value="PHEHYDRXLASE"/>
</dbReference>
<dbReference type="GO" id="GO:0047099">
    <property type="term" value="F:CDP-4-dehydro-6-deoxyglucose reductase activity"/>
    <property type="evidence" value="ECO:0007669"/>
    <property type="project" value="UniProtKB-EC"/>
</dbReference>
<dbReference type="PROSITE" id="PS51384">
    <property type="entry name" value="FAD_FR"/>
    <property type="match status" value="1"/>
</dbReference>